<dbReference type="Proteomes" id="UP000031184">
    <property type="component" value="Unassembled WGS sequence"/>
</dbReference>
<evidence type="ECO:0000313" key="1">
    <source>
        <dbReference type="EMBL" id="KID50104.1"/>
    </source>
</evidence>
<proteinExistence type="predicted"/>
<name>A0A0B4EYP2_9FUSO</name>
<organism evidence="1 2">
    <name type="scientific">Fusobacterium necrophorum subsp. funduliforme B35</name>
    <dbReference type="NCBI Taxonomy" id="1226633"/>
    <lineage>
        <taxon>Bacteria</taxon>
        <taxon>Fusobacteriati</taxon>
        <taxon>Fusobacteriota</taxon>
        <taxon>Fusobacteriia</taxon>
        <taxon>Fusobacteriales</taxon>
        <taxon>Fusobacteriaceae</taxon>
        <taxon>Fusobacterium</taxon>
    </lineage>
</organism>
<dbReference type="EMBL" id="AUZI01000008">
    <property type="protein sequence ID" value="KID50104.1"/>
    <property type="molecule type" value="Genomic_DNA"/>
</dbReference>
<protein>
    <submittedName>
        <fullName evidence="1">Uncharacterized protein</fullName>
    </submittedName>
</protein>
<gene>
    <name evidence="1" type="ORF">C095_01505</name>
</gene>
<sequence>MTVVKFNNGKKKLKRKRNKKIIVKSLNGIRLKSKNY</sequence>
<evidence type="ECO:0000313" key="2">
    <source>
        <dbReference type="Proteomes" id="UP000031184"/>
    </source>
</evidence>
<dbReference type="PATRIC" id="fig|1226633.4.peg.301"/>
<dbReference type="AlphaFoldDB" id="A0A0B4EYP2"/>
<comment type="caution">
    <text evidence="1">The sequence shown here is derived from an EMBL/GenBank/DDBJ whole genome shotgun (WGS) entry which is preliminary data.</text>
</comment>
<accession>A0A0B4EYP2</accession>
<reference evidence="1 2" key="1">
    <citation type="submission" date="2013-08" db="EMBL/GenBank/DDBJ databases">
        <title>An opportunistic ruminal bacterium that causes liver abscesses in cattle.</title>
        <authorList>
            <person name="Benahmed F.H."/>
            <person name="Rasmussen M."/>
            <person name="Harbottle H."/>
            <person name="Soppet D."/>
            <person name="Nagaraja T.G."/>
            <person name="Davidson M."/>
        </authorList>
    </citation>
    <scope>NUCLEOTIDE SEQUENCE [LARGE SCALE GENOMIC DNA]</scope>
    <source>
        <strain evidence="1 2">B35</strain>
    </source>
</reference>